<keyword evidence="3" id="KW-1185">Reference proteome</keyword>
<evidence type="ECO:0000313" key="2">
    <source>
        <dbReference type="EMBL" id="KXU36597.1"/>
    </source>
</evidence>
<dbReference type="RefSeq" id="WP_068391560.1">
    <property type="nucleotide sequence ID" value="NZ_LSZO01000178.1"/>
</dbReference>
<dbReference type="Gene3D" id="1.10.10.610">
    <property type="entry name" value="YehU-like"/>
    <property type="match status" value="1"/>
</dbReference>
<dbReference type="SUPFAM" id="SSF118001">
    <property type="entry name" value="YehU-like"/>
    <property type="match status" value="1"/>
</dbReference>
<evidence type="ECO:0000256" key="1">
    <source>
        <dbReference type="ARBA" id="ARBA00006450"/>
    </source>
</evidence>
<feature type="non-terminal residue" evidence="2">
    <location>
        <position position="73"/>
    </location>
</feature>
<dbReference type="NCBIfam" id="NF001441">
    <property type="entry name" value="PRK00304.1"/>
    <property type="match status" value="1"/>
</dbReference>
<reference evidence="2 3" key="1">
    <citation type="submission" date="2016-02" db="EMBL/GenBank/DDBJ databases">
        <authorList>
            <person name="Wen L."/>
            <person name="He K."/>
            <person name="Yang H."/>
        </authorList>
    </citation>
    <scope>NUCLEOTIDE SEQUENCE [LARGE SCALE GENOMIC DNA]</scope>
    <source>
        <strain evidence="2 3">CV58</strain>
    </source>
</reference>
<gene>
    <name evidence="2" type="ORF">AXE65_04800</name>
</gene>
<comment type="similarity">
    <text evidence="1">Belongs to the UPF0270 family.</text>
</comment>
<dbReference type="InterPro" id="IPR036685">
    <property type="entry name" value="YehU-like_sf"/>
</dbReference>
<dbReference type="PIRSF" id="PIRSF006169">
    <property type="entry name" value="UCP006169"/>
    <property type="match status" value="1"/>
</dbReference>
<sequence length="73" mass="8152">MLIPWQQLQTDTLNNLLEDFVTRDGSDNGDETPVNVRIERARRALEKGTAVILFDPSSGQCQLLLKSQVPAEV</sequence>
<protein>
    <submittedName>
        <fullName evidence="2">Uncharacterized protein</fullName>
    </submittedName>
</protein>
<evidence type="ECO:0000313" key="3">
    <source>
        <dbReference type="Proteomes" id="UP000072660"/>
    </source>
</evidence>
<dbReference type="EMBL" id="LSZO01000178">
    <property type="protein sequence ID" value="KXU36597.1"/>
    <property type="molecule type" value="Genomic_DNA"/>
</dbReference>
<proteinExistence type="inferred from homology"/>
<dbReference type="InterPro" id="IPR010648">
    <property type="entry name" value="UPF0270"/>
</dbReference>
<accession>A0A139SPY7</accession>
<dbReference type="AlphaFoldDB" id="A0A139SPY7"/>
<name>A0A139SPY7_9GAMM</name>
<comment type="caution">
    <text evidence="2">The sequence shown here is derived from an EMBL/GenBank/DDBJ whole genome shotgun (WGS) entry which is preliminary data.</text>
</comment>
<dbReference type="Pfam" id="PF06794">
    <property type="entry name" value="UPF0270"/>
    <property type="match status" value="1"/>
</dbReference>
<dbReference type="OrthoDB" id="6120729at2"/>
<dbReference type="Proteomes" id="UP000072660">
    <property type="component" value="Unassembled WGS sequence"/>
</dbReference>
<organism evidence="2 3">
    <name type="scientific">Ventosimonas gracilis</name>
    <dbReference type="NCBI Taxonomy" id="1680762"/>
    <lineage>
        <taxon>Bacteria</taxon>
        <taxon>Pseudomonadati</taxon>
        <taxon>Pseudomonadota</taxon>
        <taxon>Gammaproteobacteria</taxon>
        <taxon>Pseudomonadales</taxon>
        <taxon>Ventosimonadaceae</taxon>
        <taxon>Ventosimonas</taxon>
    </lineage>
</organism>